<evidence type="ECO:0000313" key="2">
    <source>
        <dbReference type="EMBL" id="RFA32692.1"/>
    </source>
</evidence>
<organism evidence="2 3">
    <name type="scientific">Alkalilimnicola ehrlichii</name>
    <dbReference type="NCBI Taxonomy" id="351052"/>
    <lineage>
        <taxon>Bacteria</taxon>
        <taxon>Pseudomonadati</taxon>
        <taxon>Pseudomonadota</taxon>
        <taxon>Gammaproteobacteria</taxon>
        <taxon>Chromatiales</taxon>
        <taxon>Ectothiorhodospiraceae</taxon>
        <taxon>Alkalilimnicola</taxon>
    </lineage>
</organism>
<dbReference type="AlphaFoldDB" id="A0A3E0WI96"/>
<proteinExistence type="predicted"/>
<dbReference type="OrthoDB" id="6360084at2"/>
<sequence length="220" mass="23637">MASVVESINAQARSEEAPVAEILSRTIFLSSVLGQKAVSHWFKCERDGYGADAGVPRFRCVTSATLLASRPGVGWVQAPITDKARDAIPYFELRQGIETLIKRYPGGRKTDSAVLELPAALQAPLRAQINLDAPLALAVPRQACDLILDTVRLTVFHFTQALIAAEVLGQGSSFRKEEREAAQAVGARLNELIAAAEADARQVQVPEARGGLFARLFGAS</sequence>
<comment type="caution">
    <text evidence="2">The sequence shown here is derived from an EMBL/GenBank/DDBJ whole genome shotgun (WGS) entry which is preliminary data.</text>
</comment>
<dbReference type="RefSeq" id="WP_116303721.1">
    <property type="nucleotide sequence ID" value="NZ_NFZV01000027.1"/>
</dbReference>
<evidence type="ECO:0000259" key="1">
    <source>
        <dbReference type="Pfam" id="PF18864"/>
    </source>
</evidence>
<gene>
    <name evidence="2" type="ORF">CAL65_18990</name>
</gene>
<feature type="domain" description="AbiTii" evidence="1">
    <location>
        <begin position="4"/>
        <end position="184"/>
    </location>
</feature>
<name>A0A3E0WI96_9GAMM</name>
<dbReference type="InterPro" id="IPR041304">
    <property type="entry name" value="AbiTii"/>
</dbReference>
<keyword evidence="3" id="KW-1185">Reference proteome</keyword>
<dbReference type="Pfam" id="PF18864">
    <property type="entry name" value="AbiTii"/>
    <property type="match status" value="1"/>
</dbReference>
<reference evidence="3" key="1">
    <citation type="submission" date="2017-05" db="EMBL/GenBank/DDBJ databases">
        <authorList>
            <person name="Sharma S."/>
            <person name="Sidhu C."/>
            <person name="Pinnaka A.K."/>
        </authorList>
    </citation>
    <scope>NUCLEOTIDE SEQUENCE [LARGE SCALE GENOMIC DNA]</scope>
    <source>
        <strain evidence="3">AK93</strain>
    </source>
</reference>
<dbReference type="Proteomes" id="UP000256763">
    <property type="component" value="Unassembled WGS sequence"/>
</dbReference>
<accession>A0A3E0WI96</accession>
<protein>
    <recommendedName>
        <fullName evidence="1">AbiTii domain-containing protein</fullName>
    </recommendedName>
</protein>
<dbReference type="EMBL" id="NFZW01000026">
    <property type="protein sequence ID" value="RFA32692.1"/>
    <property type="molecule type" value="Genomic_DNA"/>
</dbReference>
<evidence type="ECO:0000313" key="3">
    <source>
        <dbReference type="Proteomes" id="UP000256763"/>
    </source>
</evidence>